<dbReference type="GO" id="GO:0008360">
    <property type="term" value="P:regulation of cell shape"/>
    <property type="evidence" value="ECO:0007669"/>
    <property type="project" value="UniProtKB-KW"/>
</dbReference>
<keyword evidence="1" id="KW-0449">Lipoprotein</keyword>
<dbReference type="PROSITE" id="PS51257">
    <property type="entry name" value="PROKAR_LIPOPROTEIN"/>
    <property type="match status" value="1"/>
</dbReference>
<evidence type="ECO:0000313" key="5">
    <source>
        <dbReference type="EMBL" id="PLR40411.1"/>
    </source>
</evidence>
<keyword evidence="1" id="KW-0133">Cell shape</keyword>
<keyword evidence="1" id="KW-0998">Cell outer membrane</keyword>
<gene>
    <name evidence="1" type="primary">lpoB</name>
    <name evidence="5" type="ORF">CYR32_01325</name>
</gene>
<name>A0A2N5ED14_9GAMM</name>
<dbReference type="NCBIfam" id="TIGR02722">
    <property type="entry name" value="lp"/>
    <property type="match status" value="1"/>
</dbReference>
<evidence type="ECO:0000256" key="3">
    <source>
        <dbReference type="SAM" id="MobiDB-lite"/>
    </source>
</evidence>
<accession>A0A2N5ED14</accession>
<comment type="similarity">
    <text evidence="1">Belongs to the LpoB family.</text>
</comment>
<dbReference type="GO" id="GO:0009252">
    <property type="term" value="P:peptidoglycan biosynthetic process"/>
    <property type="evidence" value="ECO:0007669"/>
    <property type="project" value="UniProtKB-UniRule"/>
</dbReference>
<dbReference type="Gene3D" id="3.40.50.10610">
    <property type="entry name" value="ABC-type transport auxiliary lipoprotein component"/>
    <property type="match status" value="1"/>
</dbReference>
<evidence type="ECO:0000256" key="4">
    <source>
        <dbReference type="SAM" id="SignalP"/>
    </source>
</evidence>
<dbReference type="RefSeq" id="WP_101821765.1">
    <property type="nucleotide sequence ID" value="NZ_PJZH01000001.1"/>
</dbReference>
<dbReference type="Pfam" id="PF13036">
    <property type="entry name" value="LpoB"/>
    <property type="match status" value="1"/>
</dbReference>
<keyword evidence="1 4" id="KW-0732">Signal</keyword>
<feature type="compositionally biased region" description="Pro residues" evidence="3">
    <location>
        <begin position="35"/>
        <end position="50"/>
    </location>
</feature>
<reference evidence="5 6" key="1">
    <citation type="submission" date="2017-12" db="EMBL/GenBank/DDBJ databases">
        <title>Characterization of six clinical isolates of Enterochimera gen. nov., a novel genus of the Yersiniaciae family and the three species Enterochimera arupensis sp. nov., Enterochimera coloradensis sp. nov, and Enterochimera californica sp. nov.</title>
        <authorList>
            <person name="Rossi A."/>
            <person name="Fisher M."/>
        </authorList>
    </citation>
    <scope>NUCLEOTIDE SEQUENCE [LARGE SCALE GENOMIC DNA]</scope>
    <source>
        <strain evidence="6">2016-Iso4</strain>
    </source>
</reference>
<dbReference type="GO" id="GO:0030234">
    <property type="term" value="F:enzyme regulator activity"/>
    <property type="evidence" value="ECO:0007669"/>
    <property type="project" value="UniProtKB-UniRule"/>
</dbReference>
<dbReference type="Proteomes" id="UP000234503">
    <property type="component" value="Unassembled WGS sequence"/>
</dbReference>
<keyword evidence="1" id="KW-0564">Palmitate</keyword>
<protein>
    <recommendedName>
        <fullName evidence="1 2">Penicillin-binding protein activator LpoB</fullName>
        <shortName evidence="1">PBP activator LpoB</shortName>
    </recommendedName>
</protein>
<dbReference type="AlphaFoldDB" id="A0A2N5ED14"/>
<evidence type="ECO:0000256" key="2">
    <source>
        <dbReference type="NCBIfam" id="TIGR02722"/>
    </source>
</evidence>
<evidence type="ECO:0000313" key="6">
    <source>
        <dbReference type="Proteomes" id="UP000234503"/>
    </source>
</evidence>
<evidence type="ECO:0000256" key="1">
    <source>
        <dbReference type="HAMAP-Rule" id="MF_01889"/>
    </source>
</evidence>
<dbReference type="GO" id="GO:0031241">
    <property type="term" value="C:periplasmic side of cell outer membrane"/>
    <property type="evidence" value="ECO:0007669"/>
    <property type="project" value="UniProtKB-UniRule"/>
</dbReference>
<comment type="subunit">
    <text evidence="1">Interacts with PBP1b.</text>
</comment>
<dbReference type="HAMAP" id="MF_01889">
    <property type="entry name" value="LpoB"/>
    <property type="match status" value="1"/>
</dbReference>
<feature type="signal peptide" evidence="4">
    <location>
        <begin position="1"/>
        <end position="19"/>
    </location>
</feature>
<keyword evidence="1" id="KW-0573">Peptidoglycan synthesis</keyword>
<feature type="chain" id="PRO_5014982474" description="Penicillin-binding protein activator LpoB" evidence="4">
    <location>
        <begin position="20"/>
        <end position="200"/>
    </location>
</feature>
<organism evidence="5 6">
    <name type="scientific">Chimaeribacter coloradensis</name>
    <dbReference type="NCBI Taxonomy" id="2060068"/>
    <lineage>
        <taxon>Bacteria</taxon>
        <taxon>Pseudomonadati</taxon>
        <taxon>Pseudomonadota</taxon>
        <taxon>Gammaproteobacteria</taxon>
        <taxon>Enterobacterales</taxon>
        <taxon>Yersiniaceae</taxon>
        <taxon>Chimaeribacter</taxon>
    </lineage>
</organism>
<sequence>MKKLLLVAAAALILSGCMTRPPEEPQAPVTTIPGQPQPEQPQPQPQPTLPPASQTVPQPPKMQKPIDWPASVQPLVAQMLKADGVESGGVLLVDNVKNSTNGSLQASAATAALYDALGAGNTFSVVPASQLIQAKQTLGLSADDSLVSRSKAIGLARYLKAQYVLYSDASGSAKAPTLEMQLMLVQTGEIVWSGSGDVQR</sequence>
<dbReference type="OrthoDB" id="6466283at2"/>
<feature type="region of interest" description="Disordered" evidence="3">
    <location>
        <begin position="18"/>
        <end position="67"/>
    </location>
</feature>
<keyword evidence="1" id="KW-0472">Membrane</keyword>
<dbReference type="InterPro" id="IPR014094">
    <property type="entry name" value="LpoB"/>
</dbReference>
<comment type="caution">
    <text evidence="5">The sequence shown here is derived from an EMBL/GenBank/DDBJ whole genome shotgun (WGS) entry which is preliminary data.</text>
</comment>
<comment type="subcellular location">
    <subcellularLocation>
        <location evidence="1">Cell outer membrane</location>
        <topology evidence="1">Lipid-anchor</topology>
        <orientation evidence="1">Periplasmic side</orientation>
    </subcellularLocation>
</comment>
<proteinExistence type="inferred from homology"/>
<dbReference type="PANTHER" id="PTHR40593">
    <property type="entry name" value="PENICILLIN-BINDING PROTEIN ACTIVATOR LPOB"/>
    <property type="match status" value="1"/>
</dbReference>
<keyword evidence="6" id="KW-1185">Reference proteome</keyword>
<dbReference type="PANTHER" id="PTHR40593:SF1">
    <property type="entry name" value="PENICILLIN-BINDING PROTEIN ACTIVATOR LPOB"/>
    <property type="match status" value="1"/>
</dbReference>
<comment type="function">
    <text evidence="1">Regulator of peptidoglycan synthesis that is essential for the function of penicillin-binding protein 1B (PBP1b).</text>
</comment>
<dbReference type="EMBL" id="PJZH01000001">
    <property type="protein sequence ID" value="PLR40411.1"/>
    <property type="molecule type" value="Genomic_DNA"/>
</dbReference>